<dbReference type="RefSeq" id="WP_189033512.1">
    <property type="nucleotide sequence ID" value="NZ_BMNE01000007.1"/>
</dbReference>
<sequence length="343" mass="37488">MAIIDFFDRGWDQNASGTAFVMGERSWTYQEAGELTCQIASALLDTEVTSTGHAAVLSPNDPVAWMCVLGIWRAGRAWVPLHPGEPTSTLAGLIRQFDCEALFFHSSMRAEAEELCATVPDLALMVCIDSDQGGSYPSLATWIHGRPVTRPDVPYSMDDVVMISPTGGTTGLPKGVMNTHRTLANTCAHLLMAFEYGHAESIVNLAAAPLTHSAGIITLPTTARGGTVVIIPRADPASVVEAPLERHRPATHQRITRPGPARRTVLQVEPRDLGSHRGQQPHRLQSPLQSTDLTYDGPTVVARSFTWAMLHGKGQLHWQRTTCWIWARVLRLVPSVNHDTVDR</sequence>
<dbReference type="InterPro" id="IPR020845">
    <property type="entry name" value="AMP-binding_CS"/>
</dbReference>
<dbReference type="InterPro" id="IPR050237">
    <property type="entry name" value="ATP-dep_AMP-bd_enzyme"/>
</dbReference>
<dbReference type="Pfam" id="PF00501">
    <property type="entry name" value="AMP-binding"/>
    <property type="match status" value="1"/>
</dbReference>
<evidence type="ECO:0000256" key="1">
    <source>
        <dbReference type="SAM" id="MobiDB-lite"/>
    </source>
</evidence>
<dbReference type="SUPFAM" id="SSF56801">
    <property type="entry name" value="Acetyl-CoA synthetase-like"/>
    <property type="match status" value="1"/>
</dbReference>
<dbReference type="Gene3D" id="3.40.50.12780">
    <property type="entry name" value="N-terminal domain of ligase-like"/>
    <property type="match status" value="1"/>
</dbReference>
<organism evidence="3 4">
    <name type="scientific">Nocardia rhizosphaerihabitans</name>
    <dbReference type="NCBI Taxonomy" id="1691570"/>
    <lineage>
        <taxon>Bacteria</taxon>
        <taxon>Bacillati</taxon>
        <taxon>Actinomycetota</taxon>
        <taxon>Actinomycetes</taxon>
        <taxon>Mycobacteriales</taxon>
        <taxon>Nocardiaceae</taxon>
        <taxon>Nocardia</taxon>
    </lineage>
</organism>
<evidence type="ECO:0000313" key="4">
    <source>
        <dbReference type="Proteomes" id="UP000658127"/>
    </source>
</evidence>
<protein>
    <recommendedName>
        <fullName evidence="2">AMP-dependent synthetase/ligase domain-containing protein</fullName>
    </recommendedName>
</protein>
<feature type="region of interest" description="Disordered" evidence="1">
    <location>
        <begin position="272"/>
        <end position="291"/>
    </location>
</feature>
<accession>A0ABQ2KWZ2</accession>
<name>A0ABQ2KWZ2_9NOCA</name>
<dbReference type="InterPro" id="IPR042099">
    <property type="entry name" value="ANL_N_sf"/>
</dbReference>
<comment type="caution">
    <text evidence="3">The sequence shown here is derived from an EMBL/GenBank/DDBJ whole genome shotgun (WGS) entry which is preliminary data.</text>
</comment>
<dbReference type="PANTHER" id="PTHR43767:SF7">
    <property type="entry name" value="MEDIUM_LONG-CHAIN-FATTY-ACID--COA LIGASE FADD8"/>
    <property type="match status" value="1"/>
</dbReference>
<gene>
    <name evidence="3" type="ORF">GCM10011610_56590</name>
</gene>
<dbReference type="EMBL" id="BMNE01000007">
    <property type="protein sequence ID" value="GGN94048.1"/>
    <property type="molecule type" value="Genomic_DNA"/>
</dbReference>
<evidence type="ECO:0000313" key="3">
    <source>
        <dbReference type="EMBL" id="GGN94048.1"/>
    </source>
</evidence>
<dbReference type="InterPro" id="IPR000873">
    <property type="entry name" value="AMP-dep_synth/lig_dom"/>
</dbReference>
<dbReference type="PANTHER" id="PTHR43767">
    <property type="entry name" value="LONG-CHAIN-FATTY-ACID--COA LIGASE"/>
    <property type="match status" value="1"/>
</dbReference>
<proteinExistence type="predicted"/>
<reference evidence="4" key="1">
    <citation type="journal article" date="2019" name="Int. J. Syst. Evol. Microbiol.">
        <title>The Global Catalogue of Microorganisms (GCM) 10K type strain sequencing project: providing services to taxonomists for standard genome sequencing and annotation.</title>
        <authorList>
            <consortium name="The Broad Institute Genomics Platform"/>
            <consortium name="The Broad Institute Genome Sequencing Center for Infectious Disease"/>
            <person name="Wu L."/>
            <person name="Ma J."/>
        </authorList>
    </citation>
    <scope>NUCLEOTIDE SEQUENCE [LARGE SCALE GENOMIC DNA]</scope>
    <source>
        <strain evidence="4">CGMCC 4.7329</strain>
    </source>
</reference>
<evidence type="ECO:0000259" key="2">
    <source>
        <dbReference type="Pfam" id="PF00501"/>
    </source>
</evidence>
<keyword evidence="4" id="KW-1185">Reference proteome</keyword>
<feature type="domain" description="AMP-dependent synthetase/ligase" evidence="2">
    <location>
        <begin position="9"/>
        <end position="249"/>
    </location>
</feature>
<dbReference type="PROSITE" id="PS00455">
    <property type="entry name" value="AMP_BINDING"/>
    <property type="match status" value="1"/>
</dbReference>
<dbReference type="Proteomes" id="UP000658127">
    <property type="component" value="Unassembled WGS sequence"/>
</dbReference>
<feature type="compositionally biased region" description="Polar residues" evidence="1">
    <location>
        <begin position="282"/>
        <end position="291"/>
    </location>
</feature>